<feature type="region of interest" description="Disordered" evidence="1">
    <location>
        <begin position="207"/>
        <end position="231"/>
    </location>
</feature>
<feature type="compositionally biased region" description="Basic and acidic residues" evidence="1">
    <location>
        <begin position="207"/>
        <end position="218"/>
    </location>
</feature>
<dbReference type="PANTHER" id="PTHR28027">
    <property type="entry name" value="TRANSCRIPTIONAL REGULATOR MIT1"/>
    <property type="match status" value="1"/>
</dbReference>
<reference evidence="2" key="1">
    <citation type="submission" date="2023-03" db="EMBL/GenBank/DDBJ databases">
        <title>Massive genome expansion in bonnet fungi (Mycena s.s.) driven by repeated elements and novel gene families across ecological guilds.</title>
        <authorList>
            <consortium name="Lawrence Berkeley National Laboratory"/>
            <person name="Harder C.B."/>
            <person name="Miyauchi S."/>
            <person name="Viragh M."/>
            <person name="Kuo A."/>
            <person name="Thoen E."/>
            <person name="Andreopoulos B."/>
            <person name="Lu D."/>
            <person name="Skrede I."/>
            <person name="Drula E."/>
            <person name="Henrissat B."/>
            <person name="Morin E."/>
            <person name="Kohler A."/>
            <person name="Barry K."/>
            <person name="LaButti K."/>
            <person name="Morin E."/>
            <person name="Salamov A."/>
            <person name="Lipzen A."/>
            <person name="Mereny Z."/>
            <person name="Hegedus B."/>
            <person name="Baldrian P."/>
            <person name="Stursova M."/>
            <person name="Weitz H."/>
            <person name="Taylor A."/>
            <person name="Grigoriev I.V."/>
            <person name="Nagy L.G."/>
            <person name="Martin F."/>
            <person name="Kauserud H."/>
        </authorList>
    </citation>
    <scope>NUCLEOTIDE SEQUENCE</scope>
    <source>
        <strain evidence="2">CBHHK067</strain>
    </source>
</reference>
<dbReference type="GO" id="GO:0003677">
    <property type="term" value="F:DNA binding"/>
    <property type="evidence" value="ECO:0007669"/>
    <property type="project" value="TreeGrafter"/>
</dbReference>
<dbReference type="AlphaFoldDB" id="A0AAD7CH37"/>
<evidence type="ECO:0000313" key="2">
    <source>
        <dbReference type="EMBL" id="KAJ7648543.1"/>
    </source>
</evidence>
<proteinExistence type="predicted"/>
<feature type="region of interest" description="Disordered" evidence="1">
    <location>
        <begin position="105"/>
        <end position="141"/>
    </location>
</feature>
<keyword evidence="3" id="KW-1185">Reference proteome</keyword>
<sequence length="310" mass="35278">MSFRPGINEPQPGPCVTHPALHIRDVADAHKVLEAVRLNILPLIRRRLGAHERAQLRSGNVFVWEEAEDSDEGGLVRWTEGRRWSQSRMRGEYLFYEEKIETTPEEKQAKAARRASKASDLQVTVSAPPKRKDRPSKADGLTKQTYSVTVHMPGTPCTRKWHIVAYFSAYDYARLPVVDSYDYLRNIRVPEGVFISNRTACTNHERFPSHSDDVDSARGSHSPVTPSFELRSPGLRPHFNSRAAEYPFVLPPPVSPQRSYPPVTLPPIASLGYPAPRHICRIDIPRHRRRHRLALDFPRRIVASWTVSTS</sequence>
<name>A0AAD7CH37_MYCRO</name>
<dbReference type="EMBL" id="JARKIE010000376">
    <property type="protein sequence ID" value="KAJ7648543.1"/>
    <property type="molecule type" value="Genomic_DNA"/>
</dbReference>
<protein>
    <submittedName>
        <fullName evidence="2">Gti1/Pac2 family-domain-containing protein</fullName>
    </submittedName>
</protein>
<evidence type="ECO:0000313" key="3">
    <source>
        <dbReference type="Proteomes" id="UP001221757"/>
    </source>
</evidence>
<accession>A0AAD7CH37</accession>
<organism evidence="2 3">
    <name type="scientific">Mycena rosella</name>
    <name type="common">Pink bonnet</name>
    <name type="synonym">Agaricus rosellus</name>
    <dbReference type="NCBI Taxonomy" id="1033263"/>
    <lineage>
        <taxon>Eukaryota</taxon>
        <taxon>Fungi</taxon>
        <taxon>Dikarya</taxon>
        <taxon>Basidiomycota</taxon>
        <taxon>Agaricomycotina</taxon>
        <taxon>Agaricomycetes</taxon>
        <taxon>Agaricomycetidae</taxon>
        <taxon>Agaricales</taxon>
        <taxon>Marasmiineae</taxon>
        <taxon>Mycenaceae</taxon>
        <taxon>Mycena</taxon>
    </lineage>
</organism>
<dbReference type="Pfam" id="PF09729">
    <property type="entry name" value="Gti1_Pac2"/>
    <property type="match status" value="1"/>
</dbReference>
<dbReference type="PANTHER" id="PTHR28027:SF1">
    <property type="entry name" value="CAMP INDEPENDENT REGULATORY PROTEIN (AFU_ORTHOLOGUE AFUA_3G09640)"/>
    <property type="match status" value="1"/>
</dbReference>
<dbReference type="Proteomes" id="UP001221757">
    <property type="component" value="Unassembled WGS sequence"/>
</dbReference>
<evidence type="ECO:0000256" key="1">
    <source>
        <dbReference type="SAM" id="MobiDB-lite"/>
    </source>
</evidence>
<comment type="caution">
    <text evidence="2">The sequence shown here is derived from an EMBL/GenBank/DDBJ whole genome shotgun (WGS) entry which is preliminary data.</text>
</comment>
<gene>
    <name evidence="2" type="ORF">B0H17DRAFT_1147953</name>
</gene>
<dbReference type="InterPro" id="IPR018608">
    <property type="entry name" value="Gti1/Pac2"/>
</dbReference>